<dbReference type="NCBIfam" id="TIGR01697">
    <property type="entry name" value="PNPH-PUNA-XAPA"/>
    <property type="match status" value="1"/>
</dbReference>
<dbReference type="Pfam" id="PF01048">
    <property type="entry name" value="PNP_UDP_1"/>
    <property type="match status" value="1"/>
</dbReference>
<evidence type="ECO:0000313" key="19">
    <source>
        <dbReference type="Proteomes" id="UP000314986"/>
    </source>
</evidence>
<evidence type="ECO:0000256" key="5">
    <source>
        <dbReference type="ARBA" id="ARBA00013834"/>
    </source>
</evidence>
<name>A0A4W3IHS4_CALMI</name>
<dbReference type="GeneTree" id="ENSGT00950000182991"/>
<organism evidence="18 19">
    <name type="scientific">Callorhinchus milii</name>
    <name type="common">Ghost shark</name>
    <dbReference type="NCBI Taxonomy" id="7868"/>
    <lineage>
        <taxon>Eukaryota</taxon>
        <taxon>Metazoa</taxon>
        <taxon>Chordata</taxon>
        <taxon>Craniata</taxon>
        <taxon>Vertebrata</taxon>
        <taxon>Chondrichthyes</taxon>
        <taxon>Holocephali</taxon>
        <taxon>Chimaeriformes</taxon>
        <taxon>Callorhinchidae</taxon>
        <taxon>Callorhinchus</taxon>
    </lineage>
</organism>
<dbReference type="SUPFAM" id="SSF53167">
    <property type="entry name" value="Purine and uridine phosphorylases"/>
    <property type="match status" value="2"/>
</dbReference>
<comment type="subunit">
    <text evidence="3">Homotrimer.</text>
</comment>
<feature type="region of interest" description="Disordered" evidence="16">
    <location>
        <begin position="1"/>
        <end position="23"/>
    </location>
</feature>
<evidence type="ECO:0000256" key="2">
    <source>
        <dbReference type="ARBA" id="ARBA00006751"/>
    </source>
</evidence>
<evidence type="ECO:0000256" key="3">
    <source>
        <dbReference type="ARBA" id="ARBA00011233"/>
    </source>
</evidence>
<keyword evidence="19" id="KW-1185">Reference proteome</keyword>
<evidence type="ECO:0000256" key="8">
    <source>
        <dbReference type="ARBA" id="ARBA00022726"/>
    </source>
</evidence>
<dbReference type="GO" id="GO:0004731">
    <property type="term" value="F:purine-nucleoside phosphorylase activity"/>
    <property type="evidence" value="ECO:0007669"/>
    <property type="project" value="UniProtKB-EC"/>
</dbReference>
<keyword evidence="8" id="KW-0660">Purine salvage</keyword>
<feature type="compositionally biased region" description="Pro residues" evidence="16">
    <location>
        <begin position="1"/>
        <end position="10"/>
    </location>
</feature>
<feature type="region of interest" description="Disordered" evidence="16">
    <location>
        <begin position="88"/>
        <end position="107"/>
    </location>
</feature>
<feature type="domain" description="Nucleoside phosphorylase" evidence="17">
    <location>
        <begin position="201"/>
        <end position="419"/>
    </location>
</feature>
<feature type="region of interest" description="Disordered" evidence="16">
    <location>
        <begin position="157"/>
        <end position="197"/>
    </location>
</feature>
<evidence type="ECO:0000256" key="16">
    <source>
        <dbReference type="SAM" id="MobiDB-lite"/>
    </source>
</evidence>
<comment type="catalytic activity">
    <reaction evidence="9">
        <text>inosine + phosphate = alpha-D-ribose 1-phosphate + hypoxanthine</text>
        <dbReference type="Rhea" id="RHEA:27646"/>
        <dbReference type="ChEBI" id="CHEBI:17368"/>
        <dbReference type="ChEBI" id="CHEBI:17596"/>
        <dbReference type="ChEBI" id="CHEBI:43474"/>
        <dbReference type="ChEBI" id="CHEBI:57720"/>
        <dbReference type="EC" id="2.4.2.1"/>
    </reaction>
</comment>
<dbReference type="EC" id="2.4.2.1" evidence="4"/>
<dbReference type="InterPro" id="IPR011270">
    <property type="entry name" value="Pur_Nuc_Pase_Ino/Guo-sp"/>
</dbReference>
<accession>A0A4W3IHS4</accession>
<comment type="similarity">
    <text evidence="2">Belongs to the PNP/MTAP phosphorylase family.</text>
</comment>
<dbReference type="CDD" id="cd09009">
    <property type="entry name" value="PNP-EcPNPII_like"/>
    <property type="match status" value="1"/>
</dbReference>
<evidence type="ECO:0000313" key="18">
    <source>
        <dbReference type="Ensembl" id="ENSCMIP00000028502.1"/>
    </source>
</evidence>
<dbReference type="GO" id="GO:0005737">
    <property type="term" value="C:cytoplasm"/>
    <property type="evidence" value="ECO:0007669"/>
    <property type="project" value="TreeGrafter"/>
</dbReference>
<dbReference type="InterPro" id="IPR000845">
    <property type="entry name" value="Nucleoside_phosphorylase_d"/>
</dbReference>
<evidence type="ECO:0000256" key="15">
    <source>
        <dbReference type="ARBA" id="ARBA00054498"/>
    </source>
</evidence>
<dbReference type="InParanoid" id="A0A4W3IHS4"/>
<comment type="function">
    <text evidence="15">Catalyzes the phosphorolytic breakdown of the N-glycosidic bond in the beta-(deoxy)ribonucleoside molecules, with the formation of the corresponding free purine bases and pentose-1-phosphate. Preferentially acts on 6-oxopurine nucleosides including inosine and guanosine.</text>
</comment>
<evidence type="ECO:0000256" key="13">
    <source>
        <dbReference type="ARBA" id="ARBA00031036"/>
    </source>
</evidence>
<dbReference type="UniPathway" id="UPA00606"/>
<comment type="catalytic activity">
    <reaction evidence="10">
        <text>2'-deoxyguanosine + phosphate = 2-deoxy-alpha-D-ribose 1-phosphate + guanine</text>
        <dbReference type="Rhea" id="RHEA:27738"/>
        <dbReference type="ChEBI" id="CHEBI:16235"/>
        <dbReference type="ChEBI" id="CHEBI:17172"/>
        <dbReference type="ChEBI" id="CHEBI:43474"/>
        <dbReference type="ChEBI" id="CHEBI:57259"/>
        <dbReference type="EC" id="2.4.2.1"/>
    </reaction>
</comment>
<evidence type="ECO:0000256" key="11">
    <source>
        <dbReference type="ARBA" id="ARBA00023950"/>
    </source>
</evidence>
<dbReference type="NCBIfam" id="NF006054">
    <property type="entry name" value="PRK08202.1"/>
    <property type="match status" value="1"/>
</dbReference>
<dbReference type="FunFam" id="3.40.50.1580:FF:000004">
    <property type="entry name" value="Purine nucleoside phosphorylase"/>
    <property type="match status" value="1"/>
</dbReference>
<protein>
    <recommendedName>
        <fullName evidence="5">Purine nucleoside phosphorylase</fullName>
        <ecNumber evidence="4">2.4.2.1</ecNumber>
    </recommendedName>
    <alternativeName>
        <fullName evidence="14">Inosine phosphorylase</fullName>
    </alternativeName>
    <alternativeName>
        <fullName evidence="13">Inosine-guanosine phosphorylase</fullName>
    </alternativeName>
</protein>
<dbReference type="InterPro" id="IPR035994">
    <property type="entry name" value="Nucleoside_phosphorylase_sf"/>
</dbReference>
<evidence type="ECO:0000256" key="4">
    <source>
        <dbReference type="ARBA" id="ARBA00011886"/>
    </source>
</evidence>
<dbReference type="PANTHER" id="PTHR11904:SF26">
    <property type="entry name" value="PURINE NUCLEOSIDE PHOSPHORYLASE"/>
    <property type="match status" value="1"/>
</dbReference>
<dbReference type="AlphaFoldDB" id="A0A4W3IHS4"/>
<feature type="compositionally biased region" description="Gly residues" evidence="16">
    <location>
        <begin position="174"/>
        <end position="191"/>
    </location>
</feature>
<evidence type="ECO:0000256" key="14">
    <source>
        <dbReference type="ARBA" id="ARBA00033072"/>
    </source>
</evidence>
<dbReference type="Gene3D" id="3.40.50.1580">
    <property type="entry name" value="Nucleoside phosphorylase domain"/>
    <property type="match status" value="2"/>
</dbReference>
<reference evidence="19" key="2">
    <citation type="journal article" date="2007" name="PLoS Biol.">
        <title>Survey sequencing and comparative analysis of the elephant shark (Callorhinchus milii) genome.</title>
        <authorList>
            <person name="Venkatesh B."/>
            <person name="Kirkness E.F."/>
            <person name="Loh Y.H."/>
            <person name="Halpern A.L."/>
            <person name="Lee A.P."/>
            <person name="Johnson J."/>
            <person name="Dandona N."/>
            <person name="Viswanathan L.D."/>
            <person name="Tay A."/>
            <person name="Venter J.C."/>
            <person name="Strausberg R.L."/>
            <person name="Brenner S."/>
        </authorList>
    </citation>
    <scope>NUCLEOTIDE SEQUENCE [LARGE SCALE GENOMIC DNA]</scope>
</reference>
<sequence length="423" mass="45640">VPAPAPPTHTLPPSNTSCPPHKHTHCPPPDHLSFCRFTYEEYEETADWLRTQVSCLPRVAVICGSGLGALADSLTETITIPYKDIPHFPHSTGQPPTPTGHRSQVSPRWTGTQWARGATGASIQLANTRDGIHNDLAYQEELPELWSVLTRPAELVGHPNHGLPDGGREDGRGAGEGVGGEGGSPGAGDGQGINRLLTPSVEGHNGKLVFGKLNGKHCVCMQGRFHFYEGYPVSKVTFPIRVFHLLGVQCLVVTNAAGGLSSDVAVGDLMFIKDHINLPGFAGQNPLCGPNEERFGERFPCMSDAYDSGLRALALEEARGLGFESFVREGVYCMVAGPSYETIAECRMLIALGADAVGMSTVPEVVLARHCGMRVFGISLITNQVVLDYTSTQRANHEEVLKTSKQRSQDMQRLITQLVGRMD</sequence>
<dbReference type="GO" id="GO:0006166">
    <property type="term" value="P:purine ribonucleoside salvage"/>
    <property type="evidence" value="ECO:0007669"/>
    <property type="project" value="UniProtKB-KW"/>
</dbReference>
<reference evidence="19" key="1">
    <citation type="journal article" date="2006" name="Science">
        <title>Ancient noncoding elements conserved in the human genome.</title>
        <authorList>
            <person name="Venkatesh B."/>
            <person name="Kirkness E.F."/>
            <person name="Loh Y.H."/>
            <person name="Halpern A.L."/>
            <person name="Lee A.P."/>
            <person name="Johnson J."/>
            <person name="Dandona N."/>
            <person name="Viswanathan L.D."/>
            <person name="Tay A."/>
            <person name="Venter J.C."/>
            <person name="Strausberg R.L."/>
            <person name="Brenner S."/>
        </authorList>
    </citation>
    <scope>NUCLEOTIDE SEQUENCE [LARGE SCALE GENOMIC DNA]</scope>
</reference>
<evidence type="ECO:0000256" key="9">
    <source>
        <dbReference type="ARBA" id="ARBA00023918"/>
    </source>
</evidence>
<dbReference type="InterPro" id="IPR018099">
    <property type="entry name" value="Purine_phosphorylase-2_CS"/>
</dbReference>
<comment type="catalytic activity">
    <reaction evidence="11">
        <text>2'-deoxyinosine + phosphate = 2-deoxy-alpha-D-ribose 1-phosphate + hypoxanthine</text>
        <dbReference type="Rhea" id="RHEA:27750"/>
        <dbReference type="ChEBI" id="CHEBI:17368"/>
        <dbReference type="ChEBI" id="CHEBI:28997"/>
        <dbReference type="ChEBI" id="CHEBI:43474"/>
        <dbReference type="ChEBI" id="CHEBI:57259"/>
        <dbReference type="EC" id="2.4.2.1"/>
    </reaction>
</comment>
<dbReference type="InterPro" id="IPR011268">
    <property type="entry name" value="Purine_phosphorylase"/>
</dbReference>
<reference evidence="19" key="3">
    <citation type="journal article" date="2014" name="Nature">
        <title>Elephant shark genome provides unique insights into gnathostome evolution.</title>
        <authorList>
            <consortium name="International Elephant Shark Genome Sequencing Consortium"/>
            <person name="Venkatesh B."/>
            <person name="Lee A.P."/>
            <person name="Ravi V."/>
            <person name="Maurya A.K."/>
            <person name="Lian M.M."/>
            <person name="Swann J.B."/>
            <person name="Ohta Y."/>
            <person name="Flajnik M.F."/>
            <person name="Sutoh Y."/>
            <person name="Kasahara M."/>
            <person name="Hoon S."/>
            <person name="Gangu V."/>
            <person name="Roy S.W."/>
            <person name="Irimia M."/>
            <person name="Korzh V."/>
            <person name="Kondrychyn I."/>
            <person name="Lim Z.W."/>
            <person name="Tay B.H."/>
            <person name="Tohari S."/>
            <person name="Kong K.W."/>
            <person name="Ho S."/>
            <person name="Lorente-Galdos B."/>
            <person name="Quilez J."/>
            <person name="Marques-Bonet T."/>
            <person name="Raney B.J."/>
            <person name="Ingham P.W."/>
            <person name="Tay A."/>
            <person name="Hillier L.W."/>
            <person name="Minx P."/>
            <person name="Boehm T."/>
            <person name="Wilson R.K."/>
            <person name="Brenner S."/>
            <person name="Warren W.C."/>
        </authorList>
    </citation>
    <scope>NUCLEOTIDE SEQUENCE [LARGE SCALE GENOMIC DNA]</scope>
</reference>
<dbReference type="PANTHER" id="PTHR11904">
    <property type="entry name" value="METHYLTHIOADENOSINE/PURINE NUCLEOSIDE PHOSPHORYLASE"/>
    <property type="match status" value="1"/>
</dbReference>
<comment type="pathway">
    <text evidence="1">Purine metabolism; purine nucleoside salvage.</text>
</comment>
<evidence type="ECO:0000259" key="17">
    <source>
        <dbReference type="Pfam" id="PF01048"/>
    </source>
</evidence>
<reference evidence="18" key="5">
    <citation type="submission" date="2025-09" db="UniProtKB">
        <authorList>
            <consortium name="Ensembl"/>
        </authorList>
    </citation>
    <scope>IDENTIFICATION</scope>
</reference>
<dbReference type="STRING" id="7868.ENSCMIP00000028502"/>
<keyword evidence="7" id="KW-0808">Transferase</keyword>
<keyword evidence="6" id="KW-0328">Glycosyltransferase</keyword>
<evidence type="ECO:0000256" key="1">
    <source>
        <dbReference type="ARBA" id="ARBA00005058"/>
    </source>
</evidence>
<dbReference type="PROSITE" id="PS01240">
    <property type="entry name" value="PNP_MTAP_2"/>
    <property type="match status" value="1"/>
</dbReference>
<dbReference type="Ensembl" id="ENSCMIT00000028953.1">
    <property type="protein sequence ID" value="ENSCMIP00000028502.1"/>
    <property type="gene ID" value="ENSCMIG00000012369.1"/>
</dbReference>
<comment type="catalytic activity">
    <reaction evidence="12">
        <text>guanosine + phosphate = alpha-D-ribose 1-phosphate + guanine</text>
        <dbReference type="Rhea" id="RHEA:13233"/>
        <dbReference type="ChEBI" id="CHEBI:16235"/>
        <dbReference type="ChEBI" id="CHEBI:16750"/>
        <dbReference type="ChEBI" id="CHEBI:43474"/>
        <dbReference type="ChEBI" id="CHEBI:57720"/>
        <dbReference type="EC" id="2.4.2.1"/>
    </reaction>
</comment>
<dbReference type="NCBIfam" id="TIGR01700">
    <property type="entry name" value="PNPH"/>
    <property type="match status" value="1"/>
</dbReference>
<evidence type="ECO:0000256" key="10">
    <source>
        <dbReference type="ARBA" id="ARBA00023929"/>
    </source>
</evidence>
<evidence type="ECO:0000256" key="12">
    <source>
        <dbReference type="ARBA" id="ARBA00023970"/>
    </source>
</evidence>
<dbReference type="Proteomes" id="UP000314986">
    <property type="component" value="Unassembled WGS sequence"/>
</dbReference>
<evidence type="ECO:0000256" key="6">
    <source>
        <dbReference type="ARBA" id="ARBA00022676"/>
    </source>
</evidence>
<evidence type="ECO:0000256" key="7">
    <source>
        <dbReference type="ARBA" id="ARBA00022679"/>
    </source>
</evidence>
<proteinExistence type="inferred from homology"/>
<reference evidence="18" key="4">
    <citation type="submission" date="2025-08" db="UniProtKB">
        <authorList>
            <consortium name="Ensembl"/>
        </authorList>
    </citation>
    <scope>IDENTIFICATION</scope>
</reference>